<reference evidence="2" key="2">
    <citation type="submission" date="2023-06" db="EMBL/GenBank/DDBJ databases">
        <authorList>
            <person name="Ma L."/>
            <person name="Liu K.-W."/>
            <person name="Li Z."/>
            <person name="Hsiao Y.-Y."/>
            <person name="Qi Y."/>
            <person name="Fu T."/>
            <person name="Tang G."/>
            <person name="Zhang D."/>
            <person name="Sun W.-H."/>
            <person name="Liu D.-K."/>
            <person name="Li Y."/>
            <person name="Chen G.-Z."/>
            <person name="Liu X.-D."/>
            <person name="Liao X.-Y."/>
            <person name="Jiang Y.-T."/>
            <person name="Yu X."/>
            <person name="Hao Y."/>
            <person name="Huang J."/>
            <person name="Zhao X.-W."/>
            <person name="Ke S."/>
            <person name="Chen Y.-Y."/>
            <person name="Wu W.-L."/>
            <person name="Hsu J.-L."/>
            <person name="Lin Y.-F."/>
            <person name="Huang M.-D."/>
            <person name="Li C.-Y."/>
            <person name="Huang L."/>
            <person name="Wang Z.-W."/>
            <person name="Zhao X."/>
            <person name="Zhong W.-Y."/>
            <person name="Peng D.-H."/>
            <person name="Ahmad S."/>
            <person name="Lan S."/>
            <person name="Zhang J.-S."/>
            <person name="Tsai W.-C."/>
            <person name="Van De Peer Y."/>
            <person name="Liu Z.-J."/>
        </authorList>
    </citation>
    <scope>NUCLEOTIDE SEQUENCE</scope>
    <source>
        <strain evidence="2">CP</strain>
        <tissue evidence="2">Leaves</tissue>
    </source>
</reference>
<evidence type="ECO:0000256" key="1">
    <source>
        <dbReference type="SAM" id="MobiDB-lite"/>
    </source>
</evidence>
<proteinExistence type="predicted"/>
<accession>A0AAV9ERC0</accession>
<dbReference type="PANTHER" id="PTHR36039">
    <property type="match status" value="1"/>
</dbReference>
<dbReference type="PANTHER" id="PTHR36039:SF2">
    <property type="entry name" value="RNA LIGASE_CYCLIC NUCLEOTIDE PHOSPHODIESTERASE FAMILY PROTEIN"/>
    <property type="match status" value="1"/>
</dbReference>
<evidence type="ECO:0000313" key="2">
    <source>
        <dbReference type="EMBL" id="KAK1316150.1"/>
    </source>
</evidence>
<sequence>MSSPPPPPTPPPPQSPHPQNPNSTSTTTTTTTTSYSIELHFDPALENQILKAWNALARRQISSRLIEIESRPHITLLSLPVSSDPSKPSPPPLSTLQQLLKLISSKSEPLPLTFSSIGTFPSASDSDGLLFLGPAPTFPLLHLHSQLVESLKKESWAVTEGYGQGAWVPHCAVARDVARARVAEAFCVLRDLKLLPVSGCAMDVGLVEYSPAAREVFSFPLGGGGGGGGGGLGEL</sequence>
<feature type="compositionally biased region" description="Low complexity" evidence="1">
    <location>
        <begin position="20"/>
        <end position="32"/>
    </location>
</feature>
<protein>
    <submittedName>
        <fullName evidence="2">Uncharacterized protein</fullName>
    </submittedName>
</protein>
<dbReference type="SUPFAM" id="SSF55144">
    <property type="entry name" value="LigT-like"/>
    <property type="match status" value="1"/>
</dbReference>
<feature type="compositionally biased region" description="Pro residues" evidence="1">
    <location>
        <begin position="1"/>
        <end position="19"/>
    </location>
</feature>
<keyword evidence="3" id="KW-1185">Reference proteome</keyword>
<feature type="region of interest" description="Disordered" evidence="1">
    <location>
        <begin position="1"/>
        <end position="32"/>
    </location>
</feature>
<reference evidence="2" key="1">
    <citation type="journal article" date="2023" name="Nat. Commun.">
        <title>Diploid and tetraploid genomes of Acorus and the evolution of monocots.</title>
        <authorList>
            <person name="Ma L."/>
            <person name="Liu K.W."/>
            <person name="Li Z."/>
            <person name="Hsiao Y.Y."/>
            <person name="Qi Y."/>
            <person name="Fu T."/>
            <person name="Tang G.D."/>
            <person name="Zhang D."/>
            <person name="Sun W.H."/>
            <person name="Liu D.K."/>
            <person name="Li Y."/>
            <person name="Chen G.Z."/>
            <person name="Liu X.D."/>
            <person name="Liao X.Y."/>
            <person name="Jiang Y.T."/>
            <person name="Yu X."/>
            <person name="Hao Y."/>
            <person name="Huang J."/>
            <person name="Zhao X.W."/>
            <person name="Ke S."/>
            <person name="Chen Y.Y."/>
            <person name="Wu W.L."/>
            <person name="Hsu J.L."/>
            <person name="Lin Y.F."/>
            <person name="Huang M.D."/>
            <person name="Li C.Y."/>
            <person name="Huang L."/>
            <person name="Wang Z.W."/>
            <person name="Zhao X."/>
            <person name="Zhong W.Y."/>
            <person name="Peng D.H."/>
            <person name="Ahmad S."/>
            <person name="Lan S."/>
            <person name="Zhang J.S."/>
            <person name="Tsai W.C."/>
            <person name="Van de Peer Y."/>
            <person name="Liu Z.J."/>
        </authorList>
    </citation>
    <scope>NUCLEOTIDE SEQUENCE</scope>
    <source>
        <strain evidence="2">CP</strain>
    </source>
</reference>
<evidence type="ECO:0000313" key="3">
    <source>
        <dbReference type="Proteomes" id="UP001180020"/>
    </source>
</evidence>
<dbReference type="Proteomes" id="UP001180020">
    <property type="component" value="Unassembled WGS sequence"/>
</dbReference>
<organism evidence="2 3">
    <name type="scientific">Acorus calamus</name>
    <name type="common">Sweet flag</name>
    <dbReference type="NCBI Taxonomy" id="4465"/>
    <lineage>
        <taxon>Eukaryota</taxon>
        <taxon>Viridiplantae</taxon>
        <taxon>Streptophyta</taxon>
        <taxon>Embryophyta</taxon>
        <taxon>Tracheophyta</taxon>
        <taxon>Spermatophyta</taxon>
        <taxon>Magnoliopsida</taxon>
        <taxon>Liliopsida</taxon>
        <taxon>Acoraceae</taxon>
        <taxon>Acorus</taxon>
    </lineage>
</organism>
<gene>
    <name evidence="2" type="ORF">QJS10_CPA05g01910</name>
</gene>
<dbReference type="InterPro" id="IPR009097">
    <property type="entry name" value="Cyclic_Pdiesterase"/>
</dbReference>
<comment type="caution">
    <text evidence="2">The sequence shown here is derived from an EMBL/GenBank/DDBJ whole genome shotgun (WGS) entry which is preliminary data.</text>
</comment>
<dbReference type="Gene3D" id="3.90.1140.10">
    <property type="entry name" value="Cyclic phosphodiesterase"/>
    <property type="match status" value="1"/>
</dbReference>
<dbReference type="Pfam" id="PF13563">
    <property type="entry name" value="2_5_RNA_ligase2"/>
    <property type="match status" value="1"/>
</dbReference>
<dbReference type="EMBL" id="JAUJYO010000005">
    <property type="protein sequence ID" value="KAK1316150.1"/>
    <property type="molecule type" value="Genomic_DNA"/>
</dbReference>
<name>A0AAV9ERC0_ACOCL</name>
<dbReference type="AlphaFoldDB" id="A0AAV9ERC0"/>